<protein>
    <submittedName>
        <fullName evidence="1">Uncharacterized protein</fullName>
    </submittedName>
</protein>
<reference evidence="1" key="2">
    <citation type="journal article" date="2021" name="Int. J. Syst. Evol. Microbiol.">
        <title>Geomonas silvestris sp. nov., Geomonas paludis sp. nov. and Geomonas limicola sp. nov., isolated from terrestrial environments, and emended description of the genus Geomonas.</title>
        <authorList>
            <person name="Itoh H."/>
            <person name="Xu Z."/>
            <person name="Masuda Y."/>
            <person name="Ushijima N."/>
            <person name="Hayakawa C."/>
            <person name="Shiratori Y."/>
            <person name="Senoo K."/>
        </authorList>
    </citation>
    <scope>NUCLEOTIDE SEQUENCE</scope>
    <source>
        <strain evidence="1">Red736</strain>
    </source>
</reference>
<proteinExistence type="predicted"/>
<evidence type="ECO:0000313" key="2">
    <source>
        <dbReference type="EMBL" id="UPU36632.1"/>
    </source>
</evidence>
<evidence type="ECO:0000313" key="1">
    <source>
        <dbReference type="EMBL" id="GFO65895.1"/>
    </source>
</evidence>
<accession>A0A6V8N057</accession>
<dbReference type="RefSeq" id="WP_183350374.1">
    <property type="nucleotide sequence ID" value="NZ_BLXY01000013.1"/>
</dbReference>
<dbReference type="Proteomes" id="UP000568888">
    <property type="component" value="Unassembled WGS sequence"/>
</dbReference>
<sequence>MRKAVITTCTGRKKVMPVLHSANLPVGDQASLLNAWVSLVKTAPTKHVAKDIYCGRGFSEALTASAKNDADLWVISAGLGLISGNHQIPSYNLTISTSSPESIQLKVVPRGTFAARRWWRDLNETLYATHTPLADLIRKKKDYLFILSLNYSYAEMVEDDLLSLSSDDLGRLRITGLGQNNSMHDRLKAICMPYDERFDGPNSPGKGTRSDFPQRTARHFIENILINAEADGATRHAAKVAKFLVGKEYPAKVKRNTKTDDEIKEILRARWFDAGGTSARMLRMLRDDMKVACEQKRFSQLFKSVKAEKNGP</sequence>
<organism evidence="1 3">
    <name type="scientific">Geomonas paludis</name>
    <dbReference type="NCBI Taxonomy" id="2740185"/>
    <lineage>
        <taxon>Bacteria</taxon>
        <taxon>Pseudomonadati</taxon>
        <taxon>Thermodesulfobacteriota</taxon>
        <taxon>Desulfuromonadia</taxon>
        <taxon>Geobacterales</taxon>
        <taxon>Geobacteraceae</taxon>
        <taxon>Geomonas</taxon>
    </lineage>
</organism>
<reference evidence="2" key="3">
    <citation type="submission" date="2022-04" db="EMBL/GenBank/DDBJ databases">
        <authorList>
            <person name="Liu G."/>
        </authorList>
    </citation>
    <scope>NUCLEOTIDE SEQUENCE</scope>
    <source>
        <strain evidence="2">RG22</strain>
    </source>
</reference>
<evidence type="ECO:0000313" key="4">
    <source>
        <dbReference type="Proteomes" id="UP000831485"/>
    </source>
</evidence>
<keyword evidence="4" id="KW-1185">Reference proteome</keyword>
<name>A0A6V8N057_9BACT</name>
<dbReference type="EMBL" id="BLXY01000013">
    <property type="protein sequence ID" value="GFO65895.1"/>
    <property type="molecule type" value="Genomic_DNA"/>
</dbReference>
<dbReference type="AlphaFoldDB" id="A0A6V8N057"/>
<evidence type="ECO:0000313" key="3">
    <source>
        <dbReference type="Proteomes" id="UP000568888"/>
    </source>
</evidence>
<reference evidence="3" key="1">
    <citation type="submission" date="2020-06" db="EMBL/GenBank/DDBJ databases">
        <title>Draft genomic sequecing of Geomonas sp. Red736.</title>
        <authorList>
            <person name="Itoh H."/>
            <person name="Xu Z.X."/>
            <person name="Ushijima N."/>
            <person name="Masuda Y."/>
            <person name="Shiratori Y."/>
            <person name="Senoo K."/>
        </authorList>
    </citation>
    <scope>NUCLEOTIDE SEQUENCE [LARGE SCALE GENOMIC DNA]</scope>
    <source>
        <strain evidence="3">Red736</strain>
    </source>
</reference>
<dbReference type="Proteomes" id="UP000831485">
    <property type="component" value="Chromosome"/>
</dbReference>
<dbReference type="EMBL" id="CP096574">
    <property type="protein sequence ID" value="UPU36632.1"/>
    <property type="molecule type" value="Genomic_DNA"/>
</dbReference>
<gene>
    <name evidence="1" type="ORF">GMPD_38140</name>
    <name evidence="2" type="ORF">M1B72_02695</name>
</gene>